<comment type="caution">
    <text evidence="3">The sequence shown here is derived from an EMBL/GenBank/DDBJ whole genome shotgun (WGS) entry which is preliminary data.</text>
</comment>
<organism evidence="3 4">
    <name type="scientific">Thermomonospora cellulosilytica</name>
    <dbReference type="NCBI Taxonomy" id="1411118"/>
    <lineage>
        <taxon>Bacteria</taxon>
        <taxon>Bacillati</taxon>
        <taxon>Actinomycetota</taxon>
        <taxon>Actinomycetes</taxon>
        <taxon>Streptosporangiales</taxon>
        <taxon>Thermomonosporaceae</taxon>
        <taxon>Thermomonospora</taxon>
    </lineage>
</organism>
<evidence type="ECO:0000313" key="4">
    <source>
        <dbReference type="Proteomes" id="UP000539313"/>
    </source>
</evidence>
<reference evidence="3 4" key="1">
    <citation type="submission" date="2020-08" db="EMBL/GenBank/DDBJ databases">
        <title>Sequencing the genomes of 1000 actinobacteria strains.</title>
        <authorList>
            <person name="Klenk H.-P."/>
        </authorList>
    </citation>
    <scope>NUCLEOTIDE SEQUENCE [LARGE SCALE GENOMIC DNA]</scope>
    <source>
        <strain evidence="3 4">DSM 45823</strain>
    </source>
</reference>
<name>A0A7W3MXB6_9ACTN</name>
<dbReference type="AlphaFoldDB" id="A0A7W3MXB6"/>
<feature type="signal peptide" evidence="2">
    <location>
        <begin position="1"/>
        <end position="22"/>
    </location>
</feature>
<gene>
    <name evidence="3" type="ORF">HNR21_002515</name>
</gene>
<keyword evidence="2" id="KW-0732">Signal</keyword>
<evidence type="ECO:0000256" key="2">
    <source>
        <dbReference type="SAM" id="SignalP"/>
    </source>
</evidence>
<dbReference type="SUPFAM" id="SSF53955">
    <property type="entry name" value="Lysozyme-like"/>
    <property type="match status" value="1"/>
</dbReference>
<dbReference type="InterPro" id="IPR023346">
    <property type="entry name" value="Lysozyme-like_dom_sf"/>
</dbReference>
<dbReference type="RefSeq" id="WP_246442119.1">
    <property type="nucleotide sequence ID" value="NZ_JACJII010000001.1"/>
</dbReference>
<proteinExistence type="predicted"/>
<evidence type="ECO:0008006" key="5">
    <source>
        <dbReference type="Google" id="ProtNLM"/>
    </source>
</evidence>
<sequence length="180" mass="20353">MRKKRAGTVLTALAVAFGPMPAADARVAEETAGRAERHRIAQPHKAGSQTARPSARRLAAHRPAKRRPGRGQGRDHHGGRAEHNRMLGLMLIQRRWPDPRQFRCLDRLWTRESGWNHLTSNPHSGAYGIPQALPGSKMAGAGDDWETSPRTQIRWGLRYIAQRYGTPCRAWAHFRDKGWY</sequence>
<feature type="region of interest" description="Disordered" evidence="1">
    <location>
        <begin position="29"/>
        <end position="83"/>
    </location>
</feature>
<evidence type="ECO:0000256" key="1">
    <source>
        <dbReference type="SAM" id="MobiDB-lite"/>
    </source>
</evidence>
<feature type="compositionally biased region" description="Basic and acidic residues" evidence="1">
    <location>
        <begin position="29"/>
        <end position="39"/>
    </location>
</feature>
<feature type="compositionally biased region" description="Basic and acidic residues" evidence="1">
    <location>
        <begin position="72"/>
        <end position="83"/>
    </location>
</feature>
<feature type="compositionally biased region" description="Basic residues" evidence="1">
    <location>
        <begin position="54"/>
        <end position="69"/>
    </location>
</feature>
<protein>
    <recommendedName>
        <fullName evidence="5">Transglycosylase SLT domain-containing protein</fullName>
    </recommendedName>
</protein>
<dbReference type="Proteomes" id="UP000539313">
    <property type="component" value="Unassembled WGS sequence"/>
</dbReference>
<feature type="chain" id="PRO_5038470071" description="Transglycosylase SLT domain-containing protein" evidence="2">
    <location>
        <begin position="23"/>
        <end position="180"/>
    </location>
</feature>
<accession>A0A7W3MXB6</accession>
<dbReference type="EMBL" id="JACJII010000001">
    <property type="protein sequence ID" value="MBA9003633.1"/>
    <property type="molecule type" value="Genomic_DNA"/>
</dbReference>
<keyword evidence="4" id="KW-1185">Reference proteome</keyword>
<evidence type="ECO:0000313" key="3">
    <source>
        <dbReference type="EMBL" id="MBA9003633.1"/>
    </source>
</evidence>